<sequence length="317" mass="36283">MIIWVVKTSEELPLLHSLDLNSLLTETKMNLEIQTRVTQETQPPLRNVGSKQVGVSRKETLALPFALVYFGWQPFCYNRGVWLLLKRYPNTPVAAERSLLPDSVKRVLEEGIDGDFTISGDDMIFGAISPNLEITLMDCRNASIKEIKKDSDGNVIELNSHSLLIIFKEVHIVLAVKLMEMQELLNQLIELQDKCFRRPSSSPWGAPMLFVKKEDGLFRMCIDYQELNKLTIKNRYPLLKIDDLFDQLQGSRLQDGKSIHIMILAIAAESIGNATGYEYRLPSTDRWSEYLGRVSRVKLEEMPDRCKSISIARRDHD</sequence>
<evidence type="ECO:0000313" key="2">
    <source>
        <dbReference type="Proteomes" id="UP001151760"/>
    </source>
</evidence>
<name>A0ABQ5A0M6_9ASTR</name>
<dbReference type="InterPro" id="IPR043502">
    <property type="entry name" value="DNA/RNA_pol_sf"/>
</dbReference>
<dbReference type="EMBL" id="BQNB010011752">
    <property type="protein sequence ID" value="GJS94705.1"/>
    <property type="molecule type" value="Genomic_DNA"/>
</dbReference>
<dbReference type="InterPro" id="IPR043128">
    <property type="entry name" value="Rev_trsase/Diguanyl_cyclase"/>
</dbReference>
<reference evidence="1" key="2">
    <citation type="submission" date="2022-01" db="EMBL/GenBank/DDBJ databases">
        <authorList>
            <person name="Yamashiro T."/>
            <person name="Shiraishi A."/>
            <person name="Satake H."/>
            <person name="Nakayama K."/>
        </authorList>
    </citation>
    <scope>NUCLEOTIDE SEQUENCE</scope>
</reference>
<dbReference type="PANTHER" id="PTHR24559:SF427">
    <property type="entry name" value="RNA-DIRECTED DNA POLYMERASE"/>
    <property type="match status" value="1"/>
</dbReference>
<comment type="caution">
    <text evidence="1">The sequence shown here is derived from an EMBL/GenBank/DDBJ whole genome shotgun (WGS) entry which is preliminary data.</text>
</comment>
<organism evidence="1 2">
    <name type="scientific">Tanacetum coccineum</name>
    <dbReference type="NCBI Taxonomy" id="301880"/>
    <lineage>
        <taxon>Eukaryota</taxon>
        <taxon>Viridiplantae</taxon>
        <taxon>Streptophyta</taxon>
        <taxon>Embryophyta</taxon>
        <taxon>Tracheophyta</taxon>
        <taxon>Spermatophyta</taxon>
        <taxon>Magnoliopsida</taxon>
        <taxon>eudicotyledons</taxon>
        <taxon>Gunneridae</taxon>
        <taxon>Pentapetalae</taxon>
        <taxon>asterids</taxon>
        <taxon>campanulids</taxon>
        <taxon>Asterales</taxon>
        <taxon>Asteraceae</taxon>
        <taxon>Asteroideae</taxon>
        <taxon>Anthemideae</taxon>
        <taxon>Anthemidinae</taxon>
        <taxon>Tanacetum</taxon>
    </lineage>
</organism>
<reference evidence="1" key="1">
    <citation type="journal article" date="2022" name="Int. J. Mol. Sci.">
        <title>Draft Genome of Tanacetum Coccineum: Genomic Comparison of Closely Related Tanacetum-Family Plants.</title>
        <authorList>
            <person name="Yamashiro T."/>
            <person name="Shiraishi A."/>
            <person name="Nakayama K."/>
            <person name="Satake H."/>
        </authorList>
    </citation>
    <scope>NUCLEOTIDE SEQUENCE</scope>
</reference>
<proteinExistence type="predicted"/>
<dbReference type="Gene3D" id="3.30.70.270">
    <property type="match status" value="1"/>
</dbReference>
<protein>
    <recommendedName>
        <fullName evidence="3">Reverse transcriptase domain-containing protein</fullName>
    </recommendedName>
</protein>
<dbReference type="InterPro" id="IPR053134">
    <property type="entry name" value="RNA-dir_DNA_polymerase"/>
</dbReference>
<dbReference type="Proteomes" id="UP001151760">
    <property type="component" value="Unassembled WGS sequence"/>
</dbReference>
<dbReference type="PANTHER" id="PTHR24559">
    <property type="entry name" value="TRANSPOSON TY3-I GAG-POL POLYPROTEIN"/>
    <property type="match status" value="1"/>
</dbReference>
<evidence type="ECO:0000313" key="1">
    <source>
        <dbReference type="EMBL" id="GJS94705.1"/>
    </source>
</evidence>
<gene>
    <name evidence="1" type="ORF">Tco_0801673</name>
</gene>
<dbReference type="SUPFAM" id="SSF56672">
    <property type="entry name" value="DNA/RNA polymerases"/>
    <property type="match status" value="1"/>
</dbReference>
<keyword evidence="2" id="KW-1185">Reference proteome</keyword>
<dbReference type="Gene3D" id="3.10.10.10">
    <property type="entry name" value="HIV Type 1 Reverse Transcriptase, subunit A, domain 1"/>
    <property type="match status" value="1"/>
</dbReference>
<evidence type="ECO:0008006" key="3">
    <source>
        <dbReference type="Google" id="ProtNLM"/>
    </source>
</evidence>
<accession>A0ABQ5A0M6</accession>